<dbReference type="GO" id="GO:0042601">
    <property type="term" value="C:endospore-forming forespore"/>
    <property type="evidence" value="ECO:0007669"/>
    <property type="project" value="TreeGrafter"/>
</dbReference>
<dbReference type="InterPro" id="IPR011009">
    <property type="entry name" value="Kinase-like_dom_sf"/>
</dbReference>
<keyword evidence="3" id="KW-0808">Transferase</keyword>
<feature type="compositionally biased region" description="Low complexity" evidence="1">
    <location>
        <begin position="327"/>
        <end position="347"/>
    </location>
</feature>
<gene>
    <name evidence="3" type="ORF">GK047_06825</name>
</gene>
<dbReference type="PANTHER" id="PTHR39179:SF3">
    <property type="entry name" value="COTS-RELATED PROTEIN"/>
    <property type="match status" value="1"/>
</dbReference>
<dbReference type="PANTHER" id="PTHR39179">
    <property type="entry name" value="SPORE COAT PROTEIN I"/>
    <property type="match status" value="1"/>
</dbReference>
<dbReference type="EMBL" id="JAAIKC010000001">
    <property type="protein sequence ID" value="NEW05733.1"/>
    <property type="molecule type" value="Genomic_DNA"/>
</dbReference>
<name>A0A6G3ZU49_9BACL</name>
<dbReference type="InterPro" id="IPR047175">
    <property type="entry name" value="CotS-like"/>
</dbReference>
<dbReference type="SUPFAM" id="SSF56112">
    <property type="entry name" value="Protein kinase-like (PK-like)"/>
    <property type="match status" value="1"/>
</dbReference>
<evidence type="ECO:0000259" key="2">
    <source>
        <dbReference type="Pfam" id="PF01636"/>
    </source>
</evidence>
<dbReference type="Pfam" id="PF01636">
    <property type="entry name" value="APH"/>
    <property type="match status" value="1"/>
</dbReference>
<protein>
    <submittedName>
        <fullName evidence="3">Phosphotransferase</fullName>
    </submittedName>
</protein>
<evidence type="ECO:0000256" key="1">
    <source>
        <dbReference type="SAM" id="MobiDB-lite"/>
    </source>
</evidence>
<comment type="caution">
    <text evidence="3">The sequence shown here is derived from an EMBL/GenBank/DDBJ whole genome shotgun (WGS) entry which is preliminary data.</text>
</comment>
<reference evidence="3" key="1">
    <citation type="submission" date="2020-02" db="EMBL/GenBank/DDBJ databases">
        <authorList>
            <person name="Shen X.-R."/>
            <person name="Zhang Y.-X."/>
        </authorList>
    </citation>
    <scope>NUCLEOTIDE SEQUENCE</scope>
    <source>
        <strain evidence="3">SYP-B3998</strain>
    </source>
</reference>
<dbReference type="AlphaFoldDB" id="A0A6G3ZU49"/>
<accession>A0A6G3ZU49</accession>
<proteinExistence type="predicted"/>
<dbReference type="Gene3D" id="3.30.200.20">
    <property type="entry name" value="Phosphorylase Kinase, domain 1"/>
    <property type="match status" value="1"/>
</dbReference>
<dbReference type="GO" id="GO:0016740">
    <property type="term" value="F:transferase activity"/>
    <property type="evidence" value="ECO:0007669"/>
    <property type="project" value="UniProtKB-KW"/>
</dbReference>
<organism evidence="3">
    <name type="scientific">Paenibacillus sp. SYP-B3998</name>
    <dbReference type="NCBI Taxonomy" id="2678564"/>
    <lineage>
        <taxon>Bacteria</taxon>
        <taxon>Bacillati</taxon>
        <taxon>Bacillota</taxon>
        <taxon>Bacilli</taxon>
        <taxon>Bacillales</taxon>
        <taxon>Paenibacillaceae</taxon>
        <taxon>Paenibacillus</taxon>
    </lineage>
</organism>
<sequence>MDRPRLKRRFSSIVRQYGLRYHKIYSCRSLYKKAAAYQVFTNKGKLFLKPFNGPKARLDRVYSQIVWLKKHHFQNMPQWFKTSKGKHYVKNNGRLYYVSEWIQGSQLGGNEQDYERIGEILAQLHLISRRSPSVSPSFSMKEINRFHHQHQMFLRHLPTIRKKRQGIGNWFREQGDQCVRLAEEAWNTLLQSDVQRVIRMEKPSLIHGDVTHPNIIVSSESIYLLDWEFTRRGSAYYEVAKTLNNITNFSVPNINALLVGYEKRHPLKPEERLILASFFRLPREVWIAARQIRFGIKAPNFKRLKDSWPNRLEAIQWMDLWAREQPQEPQESQEPQELQETQEPQEPCTAPVLNEEENGVVDTPPALNEAEVSIVNTTPTPIEEGIGFADNQ</sequence>
<feature type="region of interest" description="Disordered" evidence="1">
    <location>
        <begin position="324"/>
        <end position="367"/>
    </location>
</feature>
<feature type="domain" description="Aminoglycoside phosphotransferase" evidence="2">
    <location>
        <begin position="36"/>
        <end position="261"/>
    </location>
</feature>
<evidence type="ECO:0000313" key="3">
    <source>
        <dbReference type="EMBL" id="NEW05733.1"/>
    </source>
</evidence>
<dbReference type="Gene3D" id="3.90.1200.10">
    <property type="match status" value="1"/>
</dbReference>
<dbReference type="RefSeq" id="WP_163942959.1">
    <property type="nucleotide sequence ID" value="NZ_JAAIKC010000001.1"/>
</dbReference>
<dbReference type="InterPro" id="IPR002575">
    <property type="entry name" value="Aminoglycoside_PTrfase"/>
</dbReference>